<dbReference type="GO" id="GO:0015627">
    <property type="term" value="C:type II protein secretion system complex"/>
    <property type="evidence" value="ECO:0007669"/>
    <property type="project" value="InterPro"/>
</dbReference>
<dbReference type="PROSITE" id="PS00409">
    <property type="entry name" value="PROKAR_NTER_METHYL"/>
    <property type="match status" value="1"/>
</dbReference>
<dbReference type="InterPro" id="IPR045584">
    <property type="entry name" value="Pilin-like"/>
</dbReference>
<dbReference type="Proteomes" id="UP000199206">
    <property type="component" value="Unassembled WGS sequence"/>
</dbReference>
<keyword evidence="14" id="KW-1185">Reference proteome</keyword>
<feature type="domain" description="General secretion pathway GspH" evidence="12">
    <location>
        <begin position="52"/>
        <end position="154"/>
    </location>
</feature>
<keyword evidence="6 11" id="KW-0812">Transmembrane</keyword>
<evidence type="ECO:0000256" key="8">
    <source>
        <dbReference type="ARBA" id="ARBA00023136"/>
    </source>
</evidence>
<sequence length="160" mass="17244">MTPVTEPDPCRPCGRTAGFTLVELMVVITVIGLAAAAAMWAMPDPRGRLSDEAARFAVRTRTARDQAIVLARPVSVWVTAGGYGFDQRVGGQWVPFAQKGLRLERWREGTRATVGDASGRVRITFDTTGLADRPFDLRLERRGAEAGVSIDADGSARVDG</sequence>
<dbReference type="STRING" id="1166340.SAMN05192583_0151"/>
<dbReference type="AlphaFoldDB" id="A0A1H7Y925"/>
<evidence type="ECO:0000256" key="5">
    <source>
        <dbReference type="ARBA" id="ARBA00022519"/>
    </source>
</evidence>
<dbReference type="Gene3D" id="3.55.40.10">
    <property type="entry name" value="minor pseudopilin epsh domain"/>
    <property type="match status" value="1"/>
</dbReference>
<accession>A0A1H7Y925</accession>
<evidence type="ECO:0000259" key="12">
    <source>
        <dbReference type="Pfam" id="PF12019"/>
    </source>
</evidence>
<evidence type="ECO:0000256" key="4">
    <source>
        <dbReference type="ARBA" id="ARBA00022481"/>
    </source>
</evidence>
<dbReference type="InterPro" id="IPR022346">
    <property type="entry name" value="T2SS_GspH"/>
</dbReference>
<evidence type="ECO:0000256" key="6">
    <source>
        <dbReference type="ARBA" id="ARBA00022692"/>
    </source>
</evidence>
<dbReference type="Pfam" id="PF12019">
    <property type="entry name" value="GspH"/>
    <property type="match status" value="1"/>
</dbReference>
<proteinExistence type="inferred from homology"/>
<organism evidence="13 14">
    <name type="scientific">Sphingomonas gellani</name>
    <dbReference type="NCBI Taxonomy" id="1166340"/>
    <lineage>
        <taxon>Bacteria</taxon>
        <taxon>Pseudomonadati</taxon>
        <taxon>Pseudomonadota</taxon>
        <taxon>Alphaproteobacteria</taxon>
        <taxon>Sphingomonadales</taxon>
        <taxon>Sphingomonadaceae</taxon>
        <taxon>Sphingomonas</taxon>
    </lineage>
</organism>
<comment type="subcellular location">
    <subcellularLocation>
        <location evidence="1">Cell inner membrane</location>
        <topology evidence="1">Single-pass membrane protein</topology>
    </subcellularLocation>
</comment>
<dbReference type="EMBL" id="FOCF01000001">
    <property type="protein sequence ID" value="SEM42445.1"/>
    <property type="molecule type" value="Genomic_DNA"/>
</dbReference>
<keyword evidence="4" id="KW-0488">Methylation</keyword>
<keyword evidence="7 11" id="KW-1133">Transmembrane helix</keyword>
<dbReference type="PRINTS" id="PR00885">
    <property type="entry name" value="BCTERIALGSPH"/>
</dbReference>
<evidence type="ECO:0000256" key="3">
    <source>
        <dbReference type="ARBA" id="ARBA00022475"/>
    </source>
</evidence>
<evidence type="ECO:0000313" key="14">
    <source>
        <dbReference type="Proteomes" id="UP000199206"/>
    </source>
</evidence>
<evidence type="ECO:0000313" key="13">
    <source>
        <dbReference type="EMBL" id="SEM42445.1"/>
    </source>
</evidence>
<comment type="similarity">
    <text evidence="9">Belongs to the GSP H family.</text>
</comment>
<evidence type="ECO:0000256" key="9">
    <source>
        <dbReference type="ARBA" id="ARBA00025772"/>
    </source>
</evidence>
<dbReference type="InterPro" id="IPR002416">
    <property type="entry name" value="T2SS_protein-GspH"/>
</dbReference>
<evidence type="ECO:0000256" key="2">
    <source>
        <dbReference type="ARBA" id="ARBA00021549"/>
    </source>
</evidence>
<name>A0A1H7Y925_9SPHN</name>
<evidence type="ECO:0000256" key="10">
    <source>
        <dbReference type="ARBA" id="ARBA00030775"/>
    </source>
</evidence>
<reference evidence="14" key="1">
    <citation type="submission" date="2016-10" db="EMBL/GenBank/DDBJ databases">
        <authorList>
            <person name="Varghese N."/>
            <person name="Submissions S."/>
        </authorList>
    </citation>
    <scope>NUCLEOTIDE SEQUENCE [LARGE SCALE GENOMIC DNA]</scope>
    <source>
        <strain evidence="14">S6-262</strain>
    </source>
</reference>
<evidence type="ECO:0000256" key="7">
    <source>
        <dbReference type="ARBA" id="ARBA00022989"/>
    </source>
</evidence>
<dbReference type="GO" id="GO:0015628">
    <property type="term" value="P:protein secretion by the type II secretion system"/>
    <property type="evidence" value="ECO:0007669"/>
    <property type="project" value="InterPro"/>
</dbReference>
<keyword evidence="5" id="KW-0997">Cell inner membrane</keyword>
<dbReference type="NCBIfam" id="TIGR02532">
    <property type="entry name" value="IV_pilin_GFxxxE"/>
    <property type="match status" value="1"/>
</dbReference>
<evidence type="ECO:0000256" key="11">
    <source>
        <dbReference type="SAM" id="Phobius"/>
    </source>
</evidence>
<evidence type="ECO:0000256" key="1">
    <source>
        <dbReference type="ARBA" id="ARBA00004377"/>
    </source>
</evidence>
<protein>
    <recommendedName>
        <fullName evidence="2">Type II secretion system protein H</fullName>
    </recommendedName>
    <alternativeName>
        <fullName evidence="10">General secretion pathway protein H</fullName>
    </alternativeName>
</protein>
<dbReference type="Pfam" id="PF07963">
    <property type="entry name" value="N_methyl"/>
    <property type="match status" value="1"/>
</dbReference>
<dbReference type="InterPro" id="IPR012902">
    <property type="entry name" value="N_methyl_site"/>
</dbReference>
<feature type="transmembrane region" description="Helical" evidence="11">
    <location>
        <begin position="20"/>
        <end position="41"/>
    </location>
</feature>
<dbReference type="GO" id="GO:0005886">
    <property type="term" value="C:plasma membrane"/>
    <property type="evidence" value="ECO:0007669"/>
    <property type="project" value="UniProtKB-SubCell"/>
</dbReference>
<dbReference type="SUPFAM" id="SSF54523">
    <property type="entry name" value="Pili subunits"/>
    <property type="match status" value="1"/>
</dbReference>
<keyword evidence="8 11" id="KW-0472">Membrane</keyword>
<keyword evidence="3" id="KW-1003">Cell membrane</keyword>
<gene>
    <name evidence="13" type="ORF">SAMN05192583_0151</name>
</gene>